<dbReference type="NCBIfam" id="NF008316">
    <property type="entry name" value="PRK11104.1"/>
    <property type="match status" value="1"/>
</dbReference>
<comment type="caution">
    <text evidence="9">The sequence shown here is derived from an EMBL/GenBank/DDBJ whole genome shotgun (WGS) entry which is preliminary data.</text>
</comment>
<comment type="similarity">
    <text evidence="7">Belongs to the HemG family.</text>
</comment>
<organism evidence="9 10">
    <name type="scientific">Apibacter adventoris</name>
    <dbReference type="NCBI Taxonomy" id="1679466"/>
    <lineage>
        <taxon>Bacteria</taxon>
        <taxon>Pseudomonadati</taxon>
        <taxon>Bacteroidota</taxon>
        <taxon>Flavobacteriia</taxon>
        <taxon>Flavobacteriales</taxon>
        <taxon>Weeksellaceae</taxon>
        <taxon>Apibacter</taxon>
    </lineage>
</organism>
<evidence type="ECO:0000259" key="8">
    <source>
        <dbReference type="Pfam" id="PF12724"/>
    </source>
</evidence>
<keyword evidence="1 7" id="KW-0285">Flavoprotein</keyword>
<protein>
    <recommendedName>
        <fullName evidence="7">Protoporphyrinogen IX dehydrogenase [quinone]</fullName>
        <ecNumber evidence="7">1.3.5.3</ecNumber>
    </recommendedName>
    <alternativeName>
        <fullName evidence="7">Protoporphyrinogen IX dehydrogenase [menaquinone]</fullName>
    </alternativeName>
    <alternativeName>
        <fullName evidence="7">Protoporphyrinogen IX dehydrogenase [ubiquinone]</fullName>
    </alternativeName>
    <alternativeName>
        <fullName evidence="7">Protoporphyrinogen oxidase</fullName>
        <shortName evidence="7">PPO</shortName>
    </alternativeName>
</protein>
<keyword evidence="3 7" id="KW-0547">Nucleotide-binding</keyword>
<dbReference type="HAMAP" id="MF_00853">
    <property type="entry name" value="HemG"/>
    <property type="match status" value="1"/>
</dbReference>
<evidence type="ECO:0000313" key="9">
    <source>
        <dbReference type="EMBL" id="PQL91574.1"/>
    </source>
</evidence>
<dbReference type="InterPro" id="IPR052200">
    <property type="entry name" value="Protoporphyrinogen_IX_DH"/>
</dbReference>
<dbReference type="Pfam" id="PF12724">
    <property type="entry name" value="Flavodoxin_5"/>
    <property type="match status" value="1"/>
</dbReference>
<sequence>MQKTHELNPKKKKVLIIYSTTNGHCLKVSNFIKQYLNANVDVISIKETIPDLNFYDGIIIGASIRYGKHNSLVKKYINSHYKEIQSKPNAFFSISLIARKEERRTIECNPYVKKFLSSIKWKPQKLSIIGGVLNYPEYSILDKYMIKFIMNITHGPTDLSSVIEYTNWNDVKKFALDFNQGL</sequence>
<dbReference type="GO" id="GO:0070819">
    <property type="term" value="F:menaquinone-dependent protoporphyrinogen oxidase activity"/>
    <property type="evidence" value="ECO:0007669"/>
    <property type="project" value="UniProtKB-UniRule"/>
</dbReference>
<dbReference type="PANTHER" id="PTHR38030:SF2">
    <property type="entry name" value="PROTOPORPHYRINOGEN IX DEHYDROGENASE [QUINONE]"/>
    <property type="match status" value="1"/>
</dbReference>
<evidence type="ECO:0000256" key="6">
    <source>
        <dbReference type="ARBA" id="ARBA00023244"/>
    </source>
</evidence>
<comment type="subcellular location">
    <subcellularLocation>
        <location evidence="7">Cell membrane</location>
        <topology evidence="7">Peripheral membrane protein</topology>
    </subcellularLocation>
</comment>
<evidence type="ECO:0000256" key="1">
    <source>
        <dbReference type="ARBA" id="ARBA00022630"/>
    </source>
</evidence>
<evidence type="ECO:0000256" key="3">
    <source>
        <dbReference type="ARBA" id="ARBA00022741"/>
    </source>
</evidence>
<dbReference type="GO" id="GO:0010181">
    <property type="term" value="F:FMN binding"/>
    <property type="evidence" value="ECO:0007669"/>
    <property type="project" value="UniProtKB-UniRule"/>
</dbReference>
<dbReference type="GO" id="GO:0006782">
    <property type="term" value="P:protoporphyrinogen IX biosynthetic process"/>
    <property type="evidence" value="ECO:0007669"/>
    <property type="project" value="UniProtKB-UniRule"/>
</dbReference>
<dbReference type="RefSeq" id="WP_105193995.1">
    <property type="nucleotide sequence ID" value="NZ_PSZM01000040.1"/>
</dbReference>
<comment type="cofactor">
    <cofactor evidence="7">
        <name>FMN</name>
        <dbReference type="ChEBI" id="CHEBI:58210"/>
    </cofactor>
    <text evidence="7">Binds 1 FMN non-covalently per subunit.</text>
</comment>
<comment type="catalytic activity">
    <reaction evidence="7">
        <text>protoporphyrinogen IX + 3 a quinone = protoporphyrin IX + 3 a quinol</text>
        <dbReference type="Rhea" id="RHEA:65032"/>
        <dbReference type="ChEBI" id="CHEBI:24646"/>
        <dbReference type="ChEBI" id="CHEBI:57306"/>
        <dbReference type="ChEBI" id="CHEBI:57307"/>
        <dbReference type="ChEBI" id="CHEBI:132124"/>
        <dbReference type="EC" id="1.3.5.3"/>
    </reaction>
</comment>
<dbReference type="GO" id="GO:0005886">
    <property type="term" value="C:plasma membrane"/>
    <property type="evidence" value="ECO:0007669"/>
    <property type="project" value="UniProtKB-SubCell"/>
</dbReference>
<keyword evidence="2 7" id="KW-0288">FMN</keyword>
<dbReference type="UniPathway" id="UPA00251">
    <property type="reaction ID" value="UER00324"/>
</dbReference>
<dbReference type="InterPro" id="IPR026816">
    <property type="entry name" value="Flavodoxin_dom"/>
</dbReference>
<comment type="catalytic activity">
    <reaction evidence="7">
        <text>protoporphyrinogen IX + 3 a menaquinone = protoporphyrin IX + 3 a menaquinol</text>
        <dbReference type="Rhea" id="RHEA:27409"/>
        <dbReference type="Rhea" id="RHEA-COMP:9537"/>
        <dbReference type="Rhea" id="RHEA-COMP:9539"/>
        <dbReference type="ChEBI" id="CHEBI:16374"/>
        <dbReference type="ChEBI" id="CHEBI:18151"/>
        <dbReference type="ChEBI" id="CHEBI:57306"/>
        <dbReference type="ChEBI" id="CHEBI:57307"/>
        <dbReference type="EC" id="1.3.5.3"/>
    </reaction>
</comment>
<feature type="domain" description="Flavodoxin" evidence="8">
    <location>
        <begin position="15"/>
        <end position="159"/>
    </location>
</feature>
<dbReference type="InterPro" id="IPR029039">
    <property type="entry name" value="Flavoprotein-like_sf"/>
</dbReference>
<name>A0A2S8AAJ0_9FLAO</name>
<dbReference type="SUPFAM" id="SSF52218">
    <property type="entry name" value="Flavoproteins"/>
    <property type="match status" value="1"/>
</dbReference>
<dbReference type="EC" id="1.3.5.3" evidence="7"/>
<comment type="catalytic activity">
    <reaction evidence="7">
        <text>protoporphyrinogen IX + 3 a ubiquinone = protoporphyrin IX + 3 a ubiquinol</text>
        <dbReference type="Rhea" id="RHEA:63936"/>
        <dbReference type="Rhea" id="RHEA-COMP:9565"/>
        <dbReference type="Rhea" id="RHEA-COMP:9566"/>
        <dbReference type="ChEBI" id="CHEBI:16389"/>
        <dbReference type="ChEBI" id="CHEBI:17976"/>
        <dbReference type="ChEBI" id="CHEBI:57306"/>
        <dbReference type="ChEBI" id="CHEBI:57307"/>
    </reaction>
</comment>
<evidence type="ECO:0000256" key="5">
    <source>
        <dbReference type="ARBA" id="ARBA00023136"/>
    </source>
</evidence>
<keyword evidence="7" id="KW-1003">Cell membrane</keyword>
<evidence type="ECO:0000256" key="7">
    <source>
        <dbReference type="HAMAP-Rule" id="MF_00853"/>
    </source>
</evidence>
<keyword evidence="5" id="KW-0472">Membrane</keyword>
<dbReference type="AlphaFoldDB" id="A0A2S8AAJ0"/>
<reference evidence="9 10" key="1">
    <citation type="submission" date="2018-02" db="EMBL/GenBank/DDBJ databases">
        <title>Genome sequences of Apibacter spp., gut symbionts of Asian honey bees.</title>
        <authorList>
            <person name="Kwong W.K."/>
            <person name="Steele M.I."/>
            <person name="Moran N.A."/>
        </authorList>
    </citation>
    <scope>NUCLEOTIDE SEQUENCE [LARGE SCALE GENOMIC DNA]</scope>
    <source>
        <strain evidence="10">wkB301</strain>
    </source>
</reference>
<dbReference type="OrthoDB" id="9795729at2"/>
<comment type="pathway">
    <text evidence="7">Porphyrin-containing compound metabolism; protoporphyrin-IX biosynthesis; protoporphyrin-IX from protoporphyrinogen-IX: step 1/1.</text>
</comment>
<keyword evidence="10" id="KW-1185">Reference proteome</keyword>
<dbReference type="GO" id="GO:0004729">
    <property type="term" value="F:oxygen-dependent protoporphyrinogen oxidase activity"/>
    <property type="evidence" value="ECO:0007669"/>
    <property type="project" value="InterPro"/>
</dbReference>
<dbReference type="Gene3D" id="3.40.50.360">
    <property type="match status" value="1"/>
</dbReference>
<dbReference type="PANTHER" id="PTHR38030">
    <property type="entry name" value="PROTOPORPHYRINOGEN IX DEHYDROGENASE [MENAQUINONE]"/>
    <property type="match status" value="1"/>
</dbReference>
<evidence type="ECO:0000256" key="2">
    <source>
        <dbReference type="ARBA" id="ARBA00022643"/>
    </source>
</evidence>
<dbReference type="EMBL" id="PSZM01000040">
    <property type="protein sequence ID" value="PQL91574.1"/>
    <property type="molecule type" value="Genomic_DNA"/>
</dbReference>
<dbReference type="Proteomes" id="UP000238042">
    <property type="component" value="Unassembled WGS sequence"/>
</dbReference>
<gene>
    <name evidence="7" type="primary">hemG</name>
    <name evidence="9" type="ORF">C4S77_07115</name>
</gene>
<comment type="function">
    <text evidence="7">Catalyzes the 6-electron oxidation of protoporphyrinogen IX to form protoporphyrin IX; under anaerobic conditions uses menaquinone as an electron acceptor, under aerobic conditions uses ubiquinone as an electron acceptor.</text>
</comment>
<evidence type="ECO:0000256" key="4">
    <source>
        <dbReference type="ARBA" id="ARBA00023002"/>
    </source>
</evidence>
<accession>A0A2S8AAJ0</accession>
<dbReference type="InterPro" id="IPR044264">
    <property type="entry name" value="HemG"/>
</dbReference>
<proteinExistence type="inferred from homology"/>
<keyword evidence="6 7" id="KW-0627">Porphyrin biosynthesis</keyword>
<keyword evidence="4 7" id="KW-0560">Oxidoreductase</keyword>
<evidence type="ECO:0000313" key="10">
    <source>
        <dbReference type="Proteomes" id="UP000238042"/>
    </source>
</evidence>